<evidence type="ECO:0000256" key="1">
    <source>
        <dbReference type="SAM" id="MobiDB-lite"/>
    </source>
</evidence>
<proteinExistence type="predicted"/>
<feature type="compositionally biased region" description="Polar residues" evidence="1">
    <location>
        <begin position="456"/>
        <end position="476"/>
    </location>
</feature>
<reference evidence="2 3" key="1">
    <citation type="journal article" date="2012" name="Proc. Natl. Acad. Sci. U.S.A.">
        <title>Comparative genomics of Ceriporiopsis subvermispora and Phanerochaete chrysosporium provide insight into selective ligninolysis.</title>
        <authorList>
            <person name="Fernandez-Fueyo E."/>
            <person name="Ruiz-Duenas F.J."/>
            <person name="Ferreira P."/>
            <person name="Floudas D."/>
            <person name="Hibbett D.S."/>
            <person name="Canessa P."/>
            <person name="Larrondo L.F."/>
            <person name="James T.Y."/>
            <person name="Seelenfreund D."/>
            <person name="Lobos S."/>
            <person name="Polanco R."/>
            <person name="Tello M."/>
            <person name="Honda Y."/>
            <person name="Watanabe T."/>
            <person name="Watanabe T."/>
            <person name="Ryu J.S."/>
            <person name="Kubicek C.P."/>
            <person name="Schmoll M."/>
            <person name="Gaskell J."/>
            <person name="Hammel K.E."/>
            <person name="St John F.J."/>
            <person name="Vanden Wymelenberg A."/>
            <person name="Sabat G."/>
            <person name="Splinter BonDurant S."/>
            <person name="Syed K."/>
            <person name="Yadav J.S."/>
            <person name="Doddapaneni H."/>
            <person name="Subramanian V."/>
            <person name="Lavin J.L."/>
            <person name="Oguiza J.A."/>
            <person name="Perez G."/>
            <person name="Pisabarro A.G."/>
            <person name="Ramirez L."/>
            <person name="Santoyo F."/>
            <person name="Master E."/>
            <person name="Coutinho P.M."/>
            <person name="Henrissat B."/>
            <person name="Lombard V."/>
            <person name="Magnuson J.K."/>
            <person name="Kuees U."/>
            <person name="Hori C."/>
            <person name="Igarashi K."/>
            <person name="Samejima M."/>
            <person name="Held B.W."/>
            <person name="Barry K.W."/>
            <person name="LaButti K.M."/>
            <person name="Lapidus A."/>
            <person name="Lindquist E.A."/>
            <person name="Lucas S.M."/>
            <person name="Riley R."/>
            <person name="Salamov A.A."/>
            <person name="Hoffmeister D."/>
            <person name="Schwenk D."/>
            <person name="Hadar Y."/>
            <person name="Yarden O."/>
            <person name="de Vries R.P."/>
            <person name="Wiebenga A."/>
            <person name="Stenlid J."/>
            <person name="Eastwood D."/>
            <person name="Grigoriev I.V."/>
            <person name="Berka R.M."/>
            <person name="Blanchette R.A."/>
            <person name="Kersten P."/>
            <person name="Martinez A.T."/>
            <person name="Vicuna R."/>
            <person name="Cullen D."/>
        </authorList>
    </citation>
    <scope>NUCLEOTIDE SEQUENCE [LARGE SCALE GENOMIC DNA]</scope>
    <source>
        <strain evidence="2 3">B</strain>
    </source>
</reference>
<feature type="compositionally biased region" description="Pro residues" evidence="1">
    <location>
        <begin position="420"/>
        <end position="435"/>
    </location>
</feature>
<feature type="region of interest" description="Disordered" evidence="1">
    <location>
        <begin position="410"/>
        <end position="478"/>
    </location>
</feature>
<dbReference type="OrthoDB" id="3178019at2759"/>
<name>M2RRX3_CERS8</name>
<dbReference type="Proteomes" id="UP000016930">
    <property type="component" value="Unassembled WGS sequence"/>
</dbReference>
<dbReference type="EMBL" id="KB445791">
    <property type="protein sequence ID" value="EMD41656.1"/>
    <property type="molecule type" value="Genomic_DNA"/>
</dbReference>
<evidence type="ECO:0000313" key="2">
    <source>
        <dbReference type="EMBL" id="EMD41656.1"/>
    </source>
</evidence>
<sequence length="678" mass="73151">MHLTFTPALCETKTVVVPPGAAGSRTELLFRATFGSREALAQAQRDGVRVEMWTDLPVEGKLTGEWGAYPFDPIPPVPSGCSAFSLIDPQEDPEAGLGENVVHCKFALDLSQTDRTRFALTYRLVYPSGDVKWLGPYGGDTAIQIERGLPGMTLYEGWNDLEDGAAVFKSDAVQEKVAAKLHLEHKWSSWAIRENSWPSFSRTGETAAASTILLVPQVSASTVYLPPVLMLSGGPDTSVGIDSWGDIIVPSRGELTVRIVNQLYPHILQDTIASLGGGLHKVIHSHTASPYAIMASRAPGAIIPAALTFIPLRSSVIPTSEKITLSLSKAASVLTRDDSRFGVYHATTNSFREVLPDPDGNFTLSIGRNGGQVILAPMHRLPPETVAEDAWDICLLSPHTDATVTTVELRAKPSPERVLPTPPPSPPRRVLPPPVEGFVENEMPATAESTMRDETTQPSPSTVSKSTMTEDQSNPPQMALVKSRKSPLEEMSIAVLVSMLVWFWRMFIDYVLSLLFNVDNEFIIRGPLVDAVRDQIPRVRAASVGDRTLVEDDDMSTLAPSEAALHAALSDDEADGTVFGIDDNQLNAKAQGATISSQSGARVMAPIVRADIRGEKVSVLVRAPPKRPLSDLEIALDGKRVPGPIVTRFIESGAVLMEFDVDPADASSLTVSLAQPSI</sequence>
<protein>
    <submittedName>
        <fullName evidence="2">Uncharacterized protein</fullName>
    </submittedName>
</protein>
<dbReference type="HOGENOM" id="CLU_420427_0_0_1"/>
<evidence type="ECO:0000313" key="3">
    <source>
        <dbReference type="Proteomes" id="UP000016930"/>
    </source>
</evidence>
<dbReference type="AlphaFoldDB" id="M2RRX3"/>
<keyword evidence="3" id="KW-1185">Reference proteome</keyword>
<organism evidence="2 3">
    <name type="scientific">Ceriporiopsis subvermispora (strain B)</name>
    <name type="common">White-rot fungus</name>
    <name type="synonym">Gelatoporia subvermispora</name>
    <dbReference type="NCBI Taxonomy" id="914234"/>
    <lineage>
        <taxon>Eukaryota</taxon>
        <taxon>Fungi</taxon>
        <taxon>Dikarya</taxon>
        <taxon>Basidiomycota</taxon>
        <taxon>Agaricomycotina</taxon>
        <taxon>Agaricomycetes</taxon>
        <taxon>Polyporales</taxon>
        <taxon>Gelatoporiaceae</taxon>
        <taxon>Gelatoporia</taxon>
    </lineage>
</organism>
<accession>M2RRX3</accession>
<gene>
    <name evidence="2" type="ORF">CERSUDRAFT_110229</name>
</gene>